<dbReference type="PANTHER" id="PTHR43792:SF8">
    <property type="entry name" value="[RIBOSOMAL PROTEIN US5]-ALANINE N-ACETYLTRANSFERASE"/>
    <property type="match status" value="1"/>
</dbReference>
<dbReference type="GO" id="GO:0005737">
    <property type="term" value="C:cytoplasm"/>
    <property type="evidence" value="ECO:0007669"/>
    <property type="project" value="TreeGrafter"/>
</dbReference>
<dbReference type="EMBL" id="CP031023">
    <property type="protein sequence ID" value="AZA15516.1"/>
    <property type="molecule type" value="Genomic_DNA"/>
</dbReference>
<reference evidence="5" key="1">
    <citation type="submission" date="2018-07" db="EMBL/GenBank/DDBJ databases">
        <authorList>
            <person name="Somerville V."/>
        </authorList>
    </citation>
    <scope>NUCLEOTIDE SEQUENCE</scope>
    <source>
        <strain evidence="5">NWC_2_2</strain>
    </source>
</reference>
<sequence>MESERIYLRPVGPEDAELLLSWGQDPYYQETAGFAHYRNLPEAEEGALAYQQRPASYMICLKKGQAIGLLELYPRDGQSRELGFLLDKKYQGQGYMTESINCLLGEAFKDPEIKEIWAGCRANNLRPQHLLQKLGFRQIYEVDYRQIPPFLDFSAKYYLLKRSE</sequence>
<dbReference type="Gene3D" id="3.40.630.30">
    <property type="match status" value="1"/>
</dbReference>
<organism evidence="5">
    <name type="scientific">Lactobacillus delbrueckii subsp. lactis</name>
    <dbReference type="NCBI Taxonomy" id="29397"/>
    <lineage>
        <taxon>Bacteria</taxon>
        <taxon>Bacillati</taxon>
        <taxon>Bacillota</taxon>
        <taxon>Bacilli</taxon>
        <taxon>Lactobacillales</taxon>
        <taxon>Lactobacillaceae</taxon>
        <taxon>Lactobacillus</taxon>
    </lineage>
</organism>
<dbReference type="InterPro" id="IPR051531">
    <property type="entry name" value="N-acetyltransferase"/>
</dbReference>
<proteinExistence type="inferred from homology"/>
<evidence type="ECO:0000259" key="4">
    <source>
        <dbReference type="PROSITE" id="PS51186"/>
    </source>
</evidence>
<dbReference type="Pfam" id="PF13302">
    <property type="entry name" value="Acetyltransf_3"/>
    <property type="match status" value="1"/>
</dbReference>
<evidence type="ECO:0000313" key="5">
    <source>
        <dbReference type="EMBL" id="AZA15516.1"/>
    </source>
</evidence>
<dbReference type="PROSITE" id="PS51186">
    <property type="entry name" value="GNAT"/>
    <property type="match status" value="1"/>
</dbReference>
<evidence type="ECO:0000256" key="1">
    <source>
        <dbReference type="ARBA" id="ARBA00022679"/>
    </source>
</evidence>
<dbReference type="SUPFAM" id="SSF55729">
    <property type="entry name" value="Acyl-CoA N-acyltransferases (Nat)"/>
    <property type="match status" value="1"/>
</dbReference>
<dbReference type="InterPro" id="IPR000182">
    <property type="entry name" value="GNAT_dom"/>
</dbReference>
<dbReference type="InterPro" id="IPR016181">
    <property type="entry name" value="Acyl_CoA_acyltransferase"/>
</dbReference>
<dbReference type="AlphaFoldDB" id="A0A3G6K877"/>
<feature type="domain" description="N-acetyltransferase" evidence="4">
    <location>
        <begin position="6"/>
        <end position="164"/>
    </location>
</feature>
<keyword evidence="2" id="KW-0012">Acyltransferase</keyword>
<dbReference type="RefSeq" id="WP_003616017.1">
    <property type="nucleotide sequence ID" value="NZ_CP046131.1"/>
</dbReference>
<comment type="similarity">
    <text evidence="3">Belongs to the acetyltransferase family. RimJ subfamily.</text>
</comment>
<name>A0A3G6K877_LACDL</name>
<evidence type="ECO:0000256" key="3">
    <source>
        <dbReference type="ARBA" id="ARBA00038502"/>
    </source>
</evidence>
<gene>
    <name evidence="5" type="ORF">DQL93_01895</name>
</gene>
<evidence type="ECO:0000256" key="2">
    <source>
        <dbReference type="ARBA" id="ARBA00023315"/>
    </source>
</evidence>
<dbReference type="GO" id="GO:0008999">
    <property type="term" value="F:protein-N-terminal-alanine acetyltransferase activity"/>
    <property type="evidence" value="ECO:0007669"/>
    <property type="project" value="TreeGrafter"/>
</dbReference>
<keyword evidence="1 5" id="KW-0808">Transferase</keyword>
<accession>A0A3G6K877</accession>
<dbReference type="PANTHER" id="PTHR43792">
    <property type="entry name" value="GNAT FAMILY, PUTATIVE (AFU_ORTHOLOGUE AFUA_3G00765)-RELATED-RELATED"/>
    <property type="match status" value="1"/>
</dbReference>
<protein>
    <submittedName>
        <fullName evidence="5">N-acetyltransferase</fullName>
    </submittedName>
</protein>